<dbReference type="KEGG" id="abp:AGABI1DRAFT107348"/>
<organism evidence="2 3">
    <name type="scientific">Agaricus bisporus var. burnettii (strain JB137-S8 / ATCC MYA-4627 / FGSC 10392)</name>
    <name type="common">White button mushroom</name>
    <dbReference type="NCBI Taxonomy" id="597362"/>
    <lineage>
        <taxon>Eukaryota</taxon>
        <taxon>Fungi</taxon>
        <taxon>Dikarya</taxon>
        <taxon>Basidiomycota</taxon>
        <taxon>Agaricomycotina</taxon>
        <taxon>Agaricomycetes</taxon>
        <taxon>Agaricomycetidae</taxon>
        <taxon>Agaricales</taxon>
        <taxon>Agaricineae</taxon>
        <taxon>Agaricaceae</taxon>
        <taxon>Agaricus</taxon>
    </lineage>
</organism>
<feature type="transmembrane region" description="Helical" evidence="1">
    <location>
        <begin position="232"/>
        <end position="250"/>
    </location>
</feature>
<feature type="transmembrane region" description="Helical" evidence="1">
    <location>
        <begin position="114"/>
        <end position="133"/>
    </location>
</feature>
<name>K5WTY4_AGABU</name>
<gene>
    <name evidence="2" type="ORF">AGABI1DRAFT_107348</name>
</gene>
<dbReference type="AlphaFoldDB" id="K5WTY4"/>
<keyword evidence="1" id="KW-0472">Membrane</keyword>
<evidence type="ECO:0000256" key="1">
    <source>
        <dbReference type="SAM" id="Phobius"/>
    </source>
</evidence>
<dbReference type="OMA" id="MFPDARS"/>
<dbReference type="EMBL" id="JH971391">
    <property type="protein sequence ID" value="EKM78901.1"/>
    <property type="molecule type" value="Genomic_DNA"/>
</dbReference>
<dbReference type="HOGENOM" id="CLU_962984_0_0_1"/>
<keyword evidence="1" id="KW-1133">Transmembrane helix</keyword>
<dbReference type="InParanoid" id="K5WTY4"/>
<feature type="transmembrane region" description="Helical" evidence="1">
    <location>
        <begin position="164"/>
        <end position="188"/>
    </location>
</feature>
<feature type="transmembrane region" description="Helical" evidence="1">
    <location>
        <begin position="37"/>
        <end position="60"/>
    </location>
</feature>
<feature type="transmembrane region" description="Helical" evidence="1">
    <location>
        <begin position="209"/>
        <end position="226"/>
    </location>
</feature>
<keyword evidence="3" id="KW-1185">Reference proteome</keyword>
<accession>K5WTY4</accession>
<evidence type="ECO:0000313" key="2">
    <source>
        <dbReference type="EMBL" id="EKM78901.1"/>
    </source>
</evidence>
<dbReference type="RefSeq" id="XP_007330672.1">
    <property type="nucleotide sequence ID" value="XM_007330610.1"/>
</dbReference>
<proteinExistence type="predicted"/>
<dbReference type="OrthoDB" id="3251775at2759"/>
<dbReference type="GeneID" id="18822390"/>
<feature type="transmembrane region" description="Helical" evidence="1">
    <location>
        <begin position="80"/>
        <end position="102"/>
    </location>
</feature>
<evidence type="ECO:0000313" key="3">
    <source>
        <dbReference type="Proteomes" id="UP000008493"/>
    </source>
</evidence>
<dbReference type="Proteomes" id="UP000008493">
    <property type="component" value="Unassembled WGS sequence"/>
</dbReference>
<reference evidence="3" key="1">
    <citation type="journal article" date="2012" name="Proc. Natl. Acad. Sci. U.S.A.">
        <title>Genome sequence of the button mushroom Agaricus bisporus reveals mechanisms governing adaptation to a humic-rich ecological niche.</title>
        <authorList>
            <person name="Morin E."/>
            <person name="Kohler A."/>
            <person name="Baker A.R."/>
            <person name="Foulongne-Oriol M."/>
            <person name="Lombard V."/>
            <person name="Nagy L.G."/>
            <person name="Ohm R.A."/>
            <person name="Patyshakuliyeva A."/>
            <person name="Brun A."/>
            <person name="Aerts A.L."/>
            <person name="Bailey A.M."/>
            <person name="Billette C."/>
            <person name="Coutinho P.M."/>
            <person name="Deakin G."/>
            <person name="Doddapaneni H."/>
            <person name="Floudas D."/>
            <person name="Grimwood J."/>
            <person name="Hilden K."/>
            <person name="Kuees U."/>
            <person name="LaButti K.M."/>
            <person name="Lapidus A."/>
            <person name="Lindquist E.A."/>
            <person name="Lucas S.M."/>
            <person name="Murat C."/>
            <person name="Riley R.W."/>
            <person name="Salamov A.A."/>
            <person name="Schmutz J."/>
            <person name="Subramanian V."/>
            <person name="Woesten H.A.B."/>
            <person name="Xu J."/>
            <person name="Eastwood D.C."/>
            <person name="Foster G.D."/>
            <person name="Sonnenberg A.S."/>
            <person name="Cullen D."/>
            <person name="de Vries R.P."/>
            <person name="Lundell T."/>
            <person name="Hibbett D.S."/>
            <person name="Henrissat B."/>
            <person name="Burton K.S."/>
            <person name="Kerrigan R.W."/>
            <person name="Challen M.P."/>
            <person name="Grigoriev I.V."/>
            <person name="Martin F."/>
        </authorList>
    </citation>
    <scope>NUCLEOTIDE SEQUENCE [LARGE SCALE GENOMIC DNA]</scope>
    <source>
        <strain evidence="3">JB137-S8 / ATCC MYA-4627 / FGSC 10392</strain>
    </source>
</reference>
<protein>
    <recommendedName>
        <fullName evidence="4">G-protein coupled receptors family 1 profile domain-containing protein</fullName>
    </recommendedName>
</protein>
<sequence>MMIDGIETKESIIFGARYLSEVADVWLKLHKQRWINLAFLCGRYTAEVFVIYTAAVLWLMQITSKLWEALTTTSVPYCQTYIIASGFLFTSTVLGTEGVVIYRLSSLWDHSRRVTCIIVLMFMFVLSTMIYSMKRLVDDFPDRIFVFPGFPECLYMFPDARSSYLVLESAVLVVWDIFNLVIFATSSFANPYMCTADVYKRFKRDGGRYFLCLFAIRFTLLFMSTFGMDSRLSIVPVASALSVIINARIFQRISLGLTPLHVVPKNGASSFCGAQGYAVI</sequence>
<evidence type="ECO:0008006" key="4">
    <source>
        <dbReference type="Google" id="ProtNLM"/>
    </source>
</evidence>
<keyword evidence="1" id="KW-0812">Transmembrane</keyword>